<organism evidence="2 3">
    <name type="scientific">Plakobranchus ocellatus</name>
    <dbReference type="NCBI Taxonomy" id="259542"/>
    <lineage>
        <taxon>Eukaryota</taxon>
        <taxon>Metazoa</taxon>
        <taxon>Spiralia</taxon>
        <taxon>Lophotrochozoa</taxon>
        <taxon>Mollusca</taxon>
        <taxon>Gastropoda</taxon>
        <taxon>Heterobranchia</taxon>
        <taxon>Euthyneura</taxon>
        <taxon>Panpulmonata</taxon>
        <taxon>Sacoglossa</taxon>
        <taxon>Placobranchoidea</taxon>
        <taxon>Plakobranchidae</taxon>
        <taxon>Plakobranchus</taxon>
    </lineage>
</organism>
<evidence type="ECO:0000313" key="2">
    <source>
        <dbReference type="EMBL" id="GFO47367.1"/>
    </source>
</evidence>
<name>A0AAV4DSQ5_9GAST</name>
<protein>
    <submittedName>
        <fullName evidence="2">Uncharacterized protein</fullName>
    </submittedName>
</protein>
<evidence type="ECO:0000256" key="1">
    <source>
        <dbReference type="SAM" id="MobiDB-lite"/>
    </source>
</evidence>
<feature type="compositionally biased region" description="Gly residues" evidence="1">
    <location>
        <begin position="37"/>
        <end position="49"/>
    </location>
</feature>
<proteinExistence type="predicted"/>
<keyword evidence="3" id="KW-1185">Reference proteome</keyword>
<reference evidence="2 3" key="1">
    <citation type="journal article" date="2021" name="Elife">
        <title>Chloroplast acquisition without the gene transfer in kleptoplastic sea slugs, Plakobranchus ocellatus.</title>
        <authorList>
            <person name="Maeda T."/>
            <person name="Takahashi S."/>
            <person name="Yoshida T."/>
            <person name="Shimamura S."/>
            <person name="Takaki Y."/>
            <person name="Nagai Y."/>
            <person name="Toyoda A."/>
            <person name="Suzuki Y."/>
            <person name="Arimoto A."/>
            <person name="Ishii H."/>
            <person name="Satoh N."/>
            <person name="Nishiyama T."/>
            <person name="Hasebe M."/>
            <person name="Maruyama T."/>
            <person name="Minagawa J."/>
            <person name="Obokata J."/>
            <person name="Shigenobu S."/>
        </authorList>
    </citation>
    <scope>NUCLEOTIDE SEQUENCE [LARGE SCALE GENOMIC DNA]</scope>
</reference>
<dbReference type="EMBL" id="BLXT01008305">
    <property type="protein sequence ID" value="GFO47367.1"/>
    <property type="molecule type" value="Genomic_DNA"/>
</dbReference>
<sequence length="79" mass="8735">MDRPRSNFISPRPFSRGPDRQGPPPMDRHGGRNGRFSPGGRGGRGGWGRGSRDLGEGRFAGGGFRGRRDLNRHTRSFTK</sequence>
<comment type="caution">
    <text evidence="2">The sequence shown here is derived from an EMBL/GenBank/DDBJ whole genome shotgun (WGS) entry which is preliminary data.</text>
</comment>
<gene>
    <name evidence="2" type="ORF">PoB_007387200</name>
</gene>
<feature type="region of interest" description="Disordered" evidence="1">
    <location>
        <begin position="1"/>
        <end position="79"/>
    </location>
</feature>
<dbReference type="AlphaFoldDB" id="A0AAV4DSQ5"/>
<evidence type="ECO:0000313" key="3">
    <source>
        <dbReference type="Proteomes" id="UP000735302"/>
    </source>
</evidence>
<dbReference type="Proteomes" id="UP000735302">
    <property type="component" value="Unassembled WGS sequence"/>
</dbReference>
<accession>A0AAV4DSQ5</accession>